<evidence type="ECO:0000313" key="5">
    <source>
        <dbReference type="Proteomes" id="UP001244341"/>
    </source>
</evidence>
<protein>
    <recommendedName>
        <fullName evidence="6">BTB domain-containing protein</fullName>
    </recommendedName>
</protein>
<dbReference type="SUPFAM" id="SSF54695">
    <property type="entry name" value="POZ domain"/>
    <property type="match status" value="1"/>
</dbReference>
<dbReference type="Gene3D" id="3.30.710.10">
    <property type="entry name" value="Potassium Channel Kv1.1, Chain A"/>
    <property type="match status" value="1"/>
</dbReference>
<dbReference type="InterPro" id="IPR011705">
    <property type="entry name" value="BACK"/>
</dbReference>
<evidence type="ECO:0000259" key="2">
    <source>
        <dbReference type="Pfam" id="PF00651"/>
    </source>
</evidence>
<reference evidence="4 5" key="1">
    <citation type="submission" date="2023-05" db="EMBL/GenBank/DDBJ databases">
        <title>A 100% complete, gapless, phased diploid assembly of the Scenedesmus obliquus UTEX 3031 genome.</title>
        <authorList>
            <person name="Biondi T.C."/>
            <person name="Hanschen E.R."/>
            <person name="Kwon T."/>
            <person name="Eng W."/>
            <person name="Kruse C.P.S."/>
            <person name="Koehler S.I."/>
            <person name="Kunde Y."/>
            <person name="Gleasner C.D."/>
            <person name="You Mak K.T."/>
            <person name="Polle J."/>
            <person name="Hovde B.T."/>
            <person name="Starkenburg S.R."/>
        </authorList>
    </citation>
    <scope>NUCLEOTIDE SEQUENCE [LARGE SCALE GENOMIC DNA]</scope>
    <source>
        <strain evidence="4 5">DOE0152z</strain>
    </source>
</reference>
<dbReference type="Gene3D" id="1.25.40.420">
    <property type="match status" value="1"/>
</dbReference>
<feature type="domain" description="BTB" evidence="2">
    <location>
        <begin position="18"/>
        <end position="89"/>
    </location>
</feature>
<dbReference type="PANTHER" id="PTHR46336:SF3">
    <property type="entry name" value="BTB_POZ DOMAIN-CONTAINING PROTEIN POB1"/>
    <property type="match status" value="1"/>
</dbReference>
<dbReference type="InterPro" id="IPR011333">
    <property type="entry name" value="SKP1/BTB/POZ_sf"/>
</dbReference>
<dbReference type="Proteomes" id="UP001244341">
    <property type="component" value="Chromosome 6b"/>
</dbReference>
<dbReference type="Pfam" id="PF07707">
    <property type="entry name" value="BACK"/>
    <property type="match status" value="1"/>
</dbReference>
<name>A0ABY8U253_TETOB</name>
<dbReference type="InterPro" id="IPR000210">
    <property type="entry name" value="BTB/POZ_dom"/>
</dbReference>
<organism evidence="4 5">
    <name type="scientific">Tetradesmus obliquus</name>
    <name type="common">Green alga</name>
    <name type="synonym">Acutodesmus obliquus</name>
    <dbReference type="NCBI Taxonomy" id="3088"/>
    <lineage>
        <taxon>Eukaryota</taxon>
        <taxon>Viridiplantae</taxon>
        <taxon>Chlorophyta</taxon>
        <taxon>core chlorophytes</taxon>
        <taxon>Chlorophyceae</taxon>
        <taxon>CS clade</taxon>
        <taxon>Sphaeropleales</taxon>
        <taxon>Scenedesmaceae</taxon>
        <taxon>Tetradesmus</taxon>
    </lineage>
</organism>
<gene>
    <name evidence="4" type="ORF">OEZ85_002166</name>
</gene>
<feature type="domain" description="BACK" evidence="3">
    <location>
        <begin position="149"/>
        <end position="218"/>
    </location>
</feature>
<dbReference type="Pfam" id="PF00651">
    <property type="entry name" value="BTB"/>
    <property type="match status" value="1"/>
</dbReference>
<proteinExistence type="predicted"/>
<sequence length="442" mass="48269">MSYVVVRSGKRGTMEGFSEYFKALICSWSGNLNRTITLDVGVEEAHAAELMIEFMYTGRLPSESPPDELLRMIRLADQYQVSRFLAAASSSFEALPLSSLGLGLVLELFGLPQLMLEAPEMARVVGKARAKLLELYGDLEKVWASEALREQFLALPLPAVRCLLASEATCVAAENTALVALAGWVEEGAAGQAATPAQRKELLSLIRLPFLTSSFIGDILHSVPWIRDALDSRTLLNAFQFAAASESTRQRLASYEYGPSAATPHFRCPRPLSSVTRASFEWAIELSTIKRMVADAKLWGRVVELSSPLHYFAGFWWQLLFNVEKTPALPDAAPDGAAAAAAAAAATVVEFVGVRCHVNCGAADYWPRVVRFKASIAALQTGFWEMDYAYSKAIEGPIVDGVGLGYPGFFALPGQALDNEGAWSRFVRQGRVQLRCEVLDCE</sequence>
<evidence type="ECO:0000259" key="3">
    <source>
        <dbReference type="Pfam" id="PF07707"/>
    </source>
</evidence>
<dbReference type="EMBL" id="CP126213">
    <property type="protein sequence ID" value="WIA15532.1"/>
    <property type="molecule type" value="Genomic_DNA"/>
</dbReference>
<evidence type="ECO:0000256" key="1">
    <source>
        <dbReference type="ARBA" id="ARBA00004906"/>
    </source>
</evidence>
<dbReference type="InterPro" id="IPR045890">
    <property type="entry name" value="POB1-like"/>
</dbReference>
<comment type="pathway">
    <text evidence="1">Protein modification; protein ubiquitination.</text>
</comment>
<keyword evidence="5" id="KW-1185">Reference proteome</keyword>
<dbReference type="CDD" id="cd18186">
    <property type="entry name" value="BTB_POZ_ZBTB_KLHL-like"/>
    <property type="match status" value="1"/>
</dbReference>
<dbReference type="PANTHER" id="PTHR46336">
    <property type="entry name" value="OS02G0260700 PROTEIN"/>
    <property type="match status" value="1"/>
</dbReference>
<evidence type="ECO:0008006" key="6">
    <source>
        <dbReference type="Google" id="ProtNLM"/>
    </source>
</evidence>
<accession>A0ABY8U253</accession>
<evidence type="ECO:0000313" key="4">
    <source>
        <dbReference type="EMBL" id="WIA15532.1"/>
    </source>
</evidence>